<feature type="region of interest" description="Disordered" evidence="1">
    <location>
        <begin position="1"/>
        <end position="69"/>
    </location>
</feature>
<feature type="region of interest" description="Disordered" evidence="1">
    <location>
        <begin position="132"/>
        <end position="152"/>
    </location>
</feature>
<evidence type="ECO:0000313" key="3">
    <source>
        <dbReference type="Proteomes" id="UP001501442"/>
    </source>
</evidence>
<accession>A0ABP8U3M1</accession>
<dbReference type="EMBL" id="BAABHK010000001">
    <property type="protein sequence ID" value="GAA4620324.1"/>
    <property type="molecule type" value="Genomic_DNA"/>
</dbReference>
<keyword evidence="3" id="KW-1185">Reference proteome</keyword>
<protein>
    <submittedName>
        <fullName evidence="2">Uncharacterized protein</fullName>
    </submittedName>
</protein>
<reference evidence="3" key="1">
    <citation type="journal article" date="2019" name="Int. J. Syst. Evol. Microbiol.">
        <title>The Global Catalogue of Microorganisms (GCM) 10K type strain sequencing project: providing services to taxonomists for standard genome sequencing and annotation.</title>
        <authorList>
            <consortium name="The Broad Institute Genomics Platform"/>
            <consortium name="The Broad Institute Genome Sequencing Center for Infectious Disease"/>
            <person name="Wu L."/>
            <person name="Ma J."/>
        </authorList>
    </citation>
    <scope>NUCLEOTIDE SEQUENCE [LARGE SCALE GENOMIC DNA]</scope>
    <source>
        <strain evidence="3">JCM 17939</strain>
    </source>
</reference>
<organism evidence="2 3">
    <name type="scientific">Actinoallomurus vinaceus</name>
    <dbReference type="NCBI Taxonomy" id="1080074"/>
    <lineage>
        <taxon>Bacteria</taxon>
        <taxon>Bacillati</taxon>
        <taxon>Actinomycetota</taxon>
        <taxon>Actinomycetes</taxon>
        <taxon>Streptosporangiales</taxon>
        <taxon>Thermomonosporaceae</taxon>
        <taxon>Actinoallomurus</taxon>
    </lineage>
</organism>
<comment type="caution">
    <text evidence="2">The sequence shown here is derived from an EMBL/GenBank/DDBJ whole genome shotgun (WGS) entry which is preliminary data.</text>
</comment>
<proteinExistence type="predicted"/>
<evidence type="ECO:0000313" key="2">
    <source>
        <dbReference type="EMBL" id="GAA4620324.1"/>
    </source>
</evidence>
<evidence type="ECO:0000256" key="1">
    <source>
        <dbReference type="SAM" id="MobiDB-lite"/>
    </source>
</evidence>
<feature type="compositionally biased region" description="Polar residues" evidence="1">
    <location>
        <begin position="217"/>
        <end position="234"/>
    </location>
</feature>
<feature type="compositionally biased region" description="Low complexity" evidence="1">
    <location>
        <begin position="55"/>
        <end position="66"/>
    </location>
</feature>
<gene>
    <name evidence="2" type="ORF">GCM10023196_003860</name>
</gene>
<sequence>MGGVTPKYGPPFQPPKGGDGSSDPDSGKDFWGDVPNLAVPAPWGTTGPPSFNDDPSSPAGAGESPPGGIPLTTAVSVNLSSLRFAMNSMLSDVKLLVSDYESLKSLVAAQKDTVFGQNAIVTKVGSSLGNATGQASGGGGSNSGNPQDHTYGSQIQPYAQEFAASINPAQEKTLEAIANSLELVGQFIAGVDRAGQTYSHADRLARFPEPRIWRLSDSGTPITPRTPTVPGNQV</sequence>
<name>A0ABP8U3M1_9ACTN</name>
<feature type="region of interest" description="Disordered" evidence="1">
    <location>
        <begin position="215"/>
        <end position="234"/>
    </location>
</feature>
<dbReference type="Proteomes" id="UP001501442">
    <property type="component" value="Unassembled WGS sequence"/>
</dbReference>